<comment type="subcellular location">
    <subcellularLocation>
        <location evidence="1 17">Cytoplasm</location>
    </subcellularLocation>
</comment>
<dbReference type="InterPro" id="IPR003439">
    <property type="entry name" value="ABC_transporter-like_ATP-bd"/>
</dbReference>
<dbReference type="GO" id="GO:0016887">
    <property type="term" value="F:ATP hydrolysis activity"/>
    <property type="evidence" value="ECO:0007669"/>
    <property type="project" value="InterPro"/>
</dbReference>
<dbReference type="InterPro" id="IPR041102">
    <property type="entry name" value="UvrA_inter"/>
</dbReference>
<dbReference type="NCBIfam" id="NF001503">
    <property type="entry name" value="PRK00349.1"/>
    <property type="match status" value="1"/>
</dbReference>
<dbReference type="Gene3D" id="3.30.190.20">
    <property type="match status" value="1"/>
</dbReference>
<evidence type="ECO:0000256" key="12">
    <source>
        <dbReference type="ARBA" id="ARBA00023125"/>
    </source>
</evidence>
<dbReference type="GO" id="GO:0009432">
    <property type="term" value="P:SOS response"/>
    <property type="evidence" value="ECO:0007669"/>
    <property type="project" value="UniProtKB-UniRule"/>
</dbReference>
<dbReference type="InterPro" id="IPR027417">
    <property type="entry name" value="P-loop_NTPase"/>
</dbReference>
<keyword evidence="9 17" id="KW-0862">Zinc</keyword>
<evidence type="ECO:0000313" key="19">
    <source>
        <dbReference type="EMBL" id="AJC11871.1"/>
    </source>
</evidence>
<dbReference type="CDD" id="cd03270">
    <property type="entry name" value="ABC_UvrA_I"/>
    <property type="match status" value="1"/>
</dbReference>
<keyword evidence="10 17" id="KW-0067">ATP-binding</keyword>
<accession>A0A0A8B306</accession>
<comment type="subunit">
    <text evidence="17">Forms a heterotetramer with UvrB during the search for lesions.</text>
</comment>
<feature type="binding site" evidence="17">
    <location>
        <begin position="660"/>
        <end position="667"/>
    </location>
    <ligand>
        <name>ATP</name>
        <dbReference type="ChEBI" id="CHEBI:30616"/>
    </ligand>
</feature>
<keyword evidence="3 17" id="KW-0479">Metal-binding</keyword>
<keyword evidence="8 17" id="KW-0863">Zinc-finger</keyword>
<keyword evidence="7 17" id="KW-0228">DNA excision</keyword>
<comment type="function">
    <text evidence="17">The UvrABC repair system catalyzes the recognition and processing of DNA lesions. UvrA is an ATPase and a DNA-binding protein. A damage recognition complex composed of 2 UvrA and 2 UvrB subunits scans DNA for abnormalities. When the presence of a lesion has been verified by UvrB, the UvrA molecules dissociate.</text>
</comment>
<dbReference type="GO" id="GO:0009381">
    <property type="term" value="F:excinuclease ABC activity"/>
    <property type="evidence" value="ECO:0007669"/>
    <property type="project" value="UniProtKB-UniRule"/>
</dbReference>
<reference evidence="19 20" key="2">
    <citation type="journal article" date="2015" name="Genome Announc.">
        <title>Complete Genome Sequence of Coriobacteriaceae Strain 68-1-3, a Novel Mucus-Degrading Isolate from the Swine Intestinal Tract.</title>
        <authorList>
            <person name="Looft T."/>
            <person name="Bayles D.O."/>
            <person name="Alt D.P."/>
            <person name="Stanton T.B."/>
        </authorList>
    </citation>
    <scope>NUCLEOTIDE SEQUENCE [LARGE SCALE GENOMIC DNA]</scope>
    <source>
        <strain evidence="19 20">68-1-3</strain>
    </source>
</reference>
<evidence type="ECO:0000256" key="11">
    <source>
        <dbReference type="ARBA" id="ARBA00022881"/>
    </source>
</evidence>
<dbReference type="FunFam" id="1.20.1580.10:FF:000002">
    <property type="entry name" value="UvrABC system protein A"/>
    <property type="match status" value="1"/>
</dbReference>
<evidence type="ECO:0000256" key="6">
    <source>
        <dbReference type="ARBA" id="ARBA00022763"/>
    </source>
</evidence>
<dbReference type="Pfam" id="PF17760">
    <property type="entry name" value="UvrA_inter"/>
    <property type="match status" value="1"/>
</dbReference>
<dbReference type="InterPro" id="IPR017871">
    <property type="entry name" value="ABC_transporter-like_CS"/>
</dbReference>
<evidence type="ECO:0000256" key="15">
    <source>
        <dbReference type="ARBA" id="ARBA00039316"/>
    </source>
</evidence>
<evidence type="ECO:0000256" key="14">
    <source>
        <dbReference type="ARBA" id="ARBA00038000"/>
    </source>
</evidence>
<dbReference type="PROSITE" id="PS50893">
    <property type="entry name" value="ABC_TRANSPORTER_2"/>
    <property type="match status" value="1"/>
</dbReference>
<dbReference type="PROSITE" id="PS00211">
    <property type="entry name" value="ABC_TRANSPORTER_1"/>
    <property type="match status" value="2"/>
</dbReference>
<dbReference type="NCBIfam" id="TIGR00630">
    <property type="entry name" value="uvra"/>
    <property type="match status" value="1"/>
</dbReference>
<reference evidence="20" key="1">
    <citation type="submission" date="2014-08" db="EMBL/GenBank/DDBJ databases">
        <title>Coriobacteriaceae sp. complete genome.</title>
        <authorList>
            <person name="Looft T."/>
            <person name="Bayles D.O."/>
            <person name="Stanton T.B."/>
        </authorList>
    </citation>
    <scope>NUCLEOTIDE SEQUENCE [LARGE SCALE GENOMIC DNA]</scope>
    <source>
        <strain evidence="20">68-1-3</strain>
    </source>
</reference>
<feature type="domain" description="ABC transporter" evidence="18">
    <location>
        <begin position="625"/>
        <end position="956"/>
    </location>
</feature>
<protein>
    <recommendedName>
        <fullName evidence="15 17">UvrABC system protein A</fullName>
        <shortName evidence="17">UvrA protein</shortName>
    </recommendedName>
    <alternativeName>
        <fullName evidence="16 17">Excinuclease ABC subunit A</fullName>
    </alternativeName>
</protein>
<evidence type="ECO:0000256" key="17">
    <source>
        <dbReference type="HAMAP-Rule" id="MF_00205"/>
    </source>
</evidence>
<evidence type="ECO:0000313" key="20">
    <source>
        <dbReference type="Proteomes" id="UP000031121"/>
    </source>
</evidence>
<dbReference type="STRING" id="1531429.JI75_03475"/>
<feature type="zinc finger region" description="C4-type" evidence="17">
    <location>
        <begin position="276"/>
        <end position="303"/>
    </location>
</feature>
<dbReference type="Proteomes" id="UP000031121">
    <property type="component" value="Chromosome"/>
</dbReference>
<feature type="binding site" evidence="17">
    <location>
        <begin position="33"/>
        <end position="40"/>
    </location>
    <ligand>
        <name>ATP</name>
        <dbReference type="ChEBI" id="CHEBI:30616"/>
    </ligand>
</feature>
<keyword evidence="5 17" id="KW-0547">Nucleotide-binding</keyword>
<organism evidence="19 20">
    <name type="scientific">Berryella intestinalis</name>
    <dbReference type="NCBI Taxonomy" id="1531429"/>
    <lineage>
        <taxon>Bacteria</taxon>
        <taxon>Bacillati</taxon>
        <taxon>Actinomycetota</taxon>
        <taxon>Coriobacteriia</taxon>
        <taxon>Eggerthellales</taxon>
        <taxon>Eggerthellaceae</taxon>
        <taxon>Berryella</taxon>
    </lineage>
</organism>
<dbReference type="InterPro" id="IPR004602">
    <property type="entry name" value="UvrA"/>
</dbReference>
<dbReference type="HOGENOM" id="CLU_001370_0_2_11"/>
<keyword evidence="20" id="KW-1185">Reference proteome</keyword>
<feature type="zinc finger region" description="C4-type" evidence="17">
    <location>
        <begin position="759"/>
        <end position="785"/>
    </location>
</feature>
<dbReference type="Pfam" id="PF17755">
    <property type="entry name" value="UvrA_DNA-bind"/>
    <property type="match status" value="1"/>
</dbReference>
<evidence type="ECO:0000256" key="7">
    <source>
        <dbReference type="ARBA" id="ARBA00022769"/>
    </source>
</evidence>
<comment type="similarity">
    <text evidence="14 17">Belongs to the ABC transporter superfamily. UvrA family.</text>
</comment>
<evidence type="ECO:0000256" key="10">
    <source>
        <dbReference type="ARBA" id="ARBA00022840"/>
    </source>
</evidence>
<keyword evidence="6 17" id="KW-0227">DNA damage</keyword>
<dbReference type="RefSeq" id="WP_039688762.1">
    <property type="nucleotide sequence ID" value="NZ_CP009302.1"/>
</dbReference>
<gene>
    <name evidence="17" type="primary">uvrA</name>
    <name evidence="19" type="ORF">JI75_03475</name>
</gene>
<evidence type="ECO:0000256" key="9">
    <source>
        <dbReference type="ARBA" id="ARBA00022833"/>
    </source>
</evidence>
<keyword evidence="13 17" id="KW-0234">DNA repair</keyword>
<keyword evidence="11 17" id="KW-0267">Excision nuclease</keyword>
<dbReference type="PANTHER" id="PTHR43152">
    <property type="entry name" value="UVRABC SYSTEM PROTEIN A"/>
    <property type="match status" value="1"/>
</dbReference>
<keyword evidence="17" id="KW-0742">SOS response</keyword>
<dbReference type="CDD" id="cd03271">
    <property type="entry name" value="ABC_UvrA_II"/>
    <property type="match status" value="1"/>
</dbReference>
<proteinExistence type="inferred from homology"/>
<evidence type="ECO:0000256" key="1">
    <source>
        <dbReference type="ARBA" id="ARBA00004496"/>
    </source>
</evidence>
<evidence type="ECO:0000256" key="13">
    <source>
        <dbReference type="ARBA" id="ARBA00023204"/>
    </source>
</evidence>
<evidence type="ECO:0000259" key="18">
    <source>
        <dbReference type="PROSITE" id="PS50893"/>
    </source>
</evidence>
<evidence type="ECO:0000256" key="16">
    <source>
        <dbReference type="ARBA" id="ARBA00042156"/>
    </source>
</evidence>
<dbReference type="GO" id="GO:0005737">
    <property type="term" value="C:cytoplasm"/>
    <property type="evidence" value="ECO:0007669"/>
    <property type="project" value="UniProtKB-SubCell"/>
</dbReference>
<evidence type="ECO:0000256" key="8">
    <source>
        <dbReference type="ARBA" id="ARBA00022771"/>
    </source>
</evidence>
<dbReference type="GO" id="GO:0003677">
    <property type="term" value="F:DNA binding"/>
    <property type="evidence" value="ECO:0007669"/>
    <property type="project" value="UniProtKB-UniRule"/>
</dbReference>
<dbReference type="SUPFAM" id="SSF52540">
    <property type="entry name" value="P-loop containing nucleoside triphosphate hydrolases"/>
    <property type="match status" value="2"/>
</dbReference>
<sequence length="965" mass="105165">MGQSEIVIKGAREHNLKNVDLSIPRDKLVVITGLSGSGKSSLAFDTMYAEGQRRYVESLSSYARMFLGQMSKPDLDSIDGLSPAVSIDQKTTSRNPRSTVGTTTEIYDYLRLLYARVGVPHCPECGRVIQKQTTDQVTDEILKLATDQADKAIVMAPMVEGKKGEFTRLFADLNREGFARVRIDGEIVRLTGEEIVLNKKIKHFIEVVVDRVSLKESATTRIAEAVEIATSLADGRVLVQVIGKSGDQDVASKKTSSGATGGLAENEHMFSLALACPEHGHSMAELQPRDFSFNAPYGACPDCLGLGSREEVDPALVVPDTSLSLNEGAVAPFKTGNYYPQVLVAVAQHLGADADTAWEDLPEKVRDGLMNGVAGRVRVDYVTVDGRETYWYIEWGGILKAIEDKLKEASSDRQREKLEAYFATIPCHTCKGRRLRPEILAVTIEGKSIIDACEMSAIESLRFFRSLSFEGADEKIAGPIVKEIVARLKFLVDVGLDYLTLERATATLSGGEAQRIRLATQIGAGLTGVLYILDEPSIGLHQRDNERLIETLRHLRDLGNTVVVVEHDEDTIRAADFVVDMGPGAGEHGGEVIAAGTPQQVTDTIGSVTGDYLSGRRSIEVPAERRSPNRGKLRLAGASENNLKDVSLDIEFGTLTVITGVSGSGKSSLITDTLAPLLANRVNRARRRTGAYKKITGVDKIDKVINIDQSPIGRTPRSNPATYVGLWDDIRALFASTQEAKARGYSPGRFSFNVKGGRCEACKGDGQIKIEMHFLPDIYVPCEVCGGERYNRETLQVTYRGKNISQVLDMTVDDALEFFANIPGIKRKLQTLHDVGLGYIRLGQPATTLSGGEAQRVKLSSELDKRQTGKTFYILDEPTTGLHFEDVRQLLVVLQRLVDAGNTVLVIEHNLDVIKSADRIVDLGPEGGFRGGTVVAAGTPEEVARVAESHTGRFLRPLLGIESGR</sequence>
<keyword evidence="12 17" id="KW-0238">DNA-binding</keyword>
<dbReference type="PANTHER" id="PTHR43152:SF3">
    <property type="entry name" value="UVRABC SYSTEM PROTEIN A"/>
    <property type="match status" value="1"/>
</dbReference>
<keyword evidence="4 17" id="KW-0677">Repeat</keyword>
<dbReference type="HAMAP" id="MF_00205">
    <property type="entry name" value="UvrA"/>
    <property type="match status" value="1"/>
</dbReference>
<dbReference type="GO" id="GO:0005524">
    <property type="term" value="F:ATP binding"/>
    <property type="evidence" value="ECO:0007669"/>
    <property type="project" value="UniProtKB-UniRule"/>
</dbReference>
<dbReference type="Gene3D" id="1.20.1580.10">
    <property type="entry name" value="ABC transporter ATPase like domain"/>
    <property type="match status" value="3"/>
</dbReference>
<evidence type="ECO:0000256" key="4">
    <source>
        <dbReference type="ARBA" id="ARBA00022737"/>
    </source>
</evidence>
<dbReference type="EMBL" id="CP009302">
    <property type="protein sequence ID" value="AJC11871.1"/>
    <property type="molecule type" value="Genomic_DNA"/>
</dbReference>
<dbReference type="GO" id="GO:0009380">
    <property type="term" value="C:excinuclease repair complex"/>
    <property type="evidence" value="ECO:0007669"/>
    <property type="project" value="InterPro"/>
</dbReference>
<evidence type="ECO:0000256" key="3">
    <source>
        <dbReference type="ARBA" id="ARBA00022723"/>
    </source>
</evidence>
<dbReference type="OrthoDB" id="9809851at2"/>
<evidence type="ECO:0000256" key="5">
    <source>
        <dbReference type="ARBA" id="ARBA00022741"/>
    </source>
</evidence>
<dbReference type="KEGG" id="cbac:JI75_03475"/>
<dbReference type="Gene3D" id="3.40.50.300">
    <property type="entry name" value="P-loop containing nucleotide triphosphate hydrolases"/>
    <property type="match status" value="3"/>
</dbReference>
<dbReference type="GO" id="GO:0008270">
    <property type="term" value="F:zinc ion binding"/>
    <property type="evidence" value="ECO:0007669"/>
    <property type="project" value="UniProtKB-UniRule"/>
</dbReference>
<dbReference type="AlphaFoldDB" id="A0A0A8B306"/>
<name>A0A0A8B306_9ACTN</name>
<evidence type="ECO:0000256" key="2">
    <source>
        <dbReference type="ARBA" id="ARBA00022490"/>
    </source>
</evidence>
<dbReference type="InterPro" id="IPR041552">
    <property type="entry name" value="UvrA_DNA-bd"/>
</dbReference>
<keyword evidence="2 17" id="KW-0963">Cytoplasm</keyword>
<dbReference type="GO" id="GO:0006289">
    <property type="term" value="P:nucleotide-excision repair"/>
    <property type="evidence" value="ECO:0007669"/>
    <property type="project" value="UniProtKB-UniRule"/>
</dbReference>
<dbReference type="Gene3D" id="1.10.8.280">
    <property type="entry name" value="ABC transporter ATPase domain-like"/>
    <property type="match status" value="1"/>
</dbReference>